<protein>
    <submittedName>
        <fullName evidence="1">Uncharacterized protein</fullName>
    </submittedName>
</protein>
<accession>A0A8S5MX00</accession>
<sequence length="197" mass="22431">MINDETGQPLTPSHYTEIADFLNQRLRDKIRELSIYFLQANANRTERNGFGELKQGKSVREQILDLTWLSNQLYLSNLTTPSGLRQVLVLLEQKEKERTRLDFIIKITTELRLYLGQQGFIDLVTELTRSMNLGPTDGGLKSKSVMSQLNREINTVDAETLVANPWIVPIIIYGLDSRTATTIHAEANKIEELIEGQ</sequence>
<evidence type="ECO:0000313" key="1">
    <source>
        <dbReference type="EMBL" id="DAD86724.1"/>
    </source>
</evidence>
<reference evidence="1" key="1">
    <citation type="journal article" date="2021" name="Proc. Natl. Acad. Sci. U.S.A.">
        <title>A Catalog of Tens of Thousands of Viruses from Human Metagenomes Reveals Hidden Associations with Chronic Diseases.</title>
        <authorList>
            <person name="Tisza M.J."/>
            <person name="Buck C.B."/>
        </authorList>
    </citation>
    <scope>NUCLEOTIDE SEQUENCE</scope>
    <source>
        <strain evidence="1">Ct3wi9</strain>
    </source>
</reference>
<organism evidence="1">
    <name type="scientific">Myoviridae sp. ct3wi9</name>
    <dbReference type="NCBI Taxonomy" id="2826610"/>
    <lineage>
        <taxon>Viruses</taxon>
        <taxon>Duplodnaviria</taxon>
        <taxon>Heunggongvirae</taxon>
        <taxon>Uroviricota</taxon>
        <taxon>Caudoviricetes</taxon>
    </lineage>
</organism>
<proteinExistence type="predicted"/>
<dbReference type="EMBL" id="BK015006">
    <property type="protein sequence ID" value="DAD86724.1"/>
    <property type="molecule type" value="Genomic_DNA"/>
</dbReference>
<name>A0A8S5MX00_9CAUD</name>